<keyword evidence="1" id="KW-1133">Transmembrane helix</keyword>
<keyword evidence="1" id="KW-0472">Membrane</keyword>
<dbReference type="RefSeq" id="WP_229254750.1">
    <property type="nucleotide sequence ID" value="NZ_CAJRAU010000005.1"/>
</dbReference>
<dbReference type="Proteomes" id="UP000679725">
    <property type="component" value="Unassembled WGS sequence"/>
</dbReference>
<evidence type="ECO:0000313" key="2">
    <source>
        <dbReference type="EMBL" id="CAG5071910.1"/>
    </source>
</evidence>
<evidence type="ECO:0000313" key="3">
    <source>
        <dbReference type="Proteomes" id="UP000679725"/>
    </source>
</evidence>
<accession>A0ABM8UUX8</accession>
<evidence type="ECO:0000256" key="1">
    <source>
        <dbReference type="SAM" id="Phobius"/>
    </source>
</evidence>
<dbReference type="EMBL" id="CAJRAU010000005">
    <property type="protein sequence ID" value="CAG5071910.1"/>
    <property type="molecule type" value="Genomic_DNA"/>
</dbReference>
<reference evidence="2 3" key="1">
    <citation type="submission" date="2021-04" db="EMBL/GenBank/DDBJ databases">
        <authorList>
            <person name="Rodrigo-Torres L."/>
            <person name="Arahal R. D."/>
            <person name="Lucena T."/>
        </authorList>
    </citation>
    <scope>NUCLEOTIDE SEQUENCE [LARGE SCALE GENOMIC DNA]</scope>
    <source>
        <strain evidence="2 3">CECT 9623</strain>
    </source>
</reference>
<name>A0ABM8UUX8_9BACT</name>
<evidence type="ECO:0008006" key="4">
    <source>
        <dbReference type="Google" id="ProtNLM"/>
    </source>
</evidence>
<proteinExistence type="predicted"/>
<sequence length="309" mass="35100">MARSNFVDTLRGIAVLSVFMLCLDTAAHSQRVRPSGVFLTDSIEVGKPVYFSLSVKHNPGTEVFFPDSTYDFSPFEIIEKRNFVSNTDEKGTLDSAVYHLISFDVTPKQSLRLPVFVFGKKDCTAVYTAPDSVFLISTNLIKPDAKGTLTPETGLHPLGSEFNFSILIGVIALIIGVSGSIYWVFGHDIYKQWQLIKLQRRHLEYVRSFNRLMRNARERKNIKDAEKAIIVWKNYLERLEKLPFATYTTREILDAIADEELADALKNMDGIIYGQGESKNMHVYLEVLKTGATRLYRNKRKFILDSPVS</sequence>
<keyword evidence="3" id="KW-1185">Reference proteome</keyword>
<protein>
    <recommendedName>
        <fullName evidence="4">MxaA protein</fullName>
    </recommendedName>
</protein>
<organism evidence="2 3">
    <name type="scientific">Dyadobacter linearis</name>
    <dbReference type="NCBI Taxonomy" id="2823330"/>
    <lineage>
        <taxon>Bacteria</taxon>
        <taxon>Pseudomonadati</taxon>
        <taxon>Bacteroidota</taxon>
        <taxon>Cytophagia</taxon>
        <taxon>Cytophagales</taxon>
        <taxon>Spirosomataceae</taxon>
        <taxon>Dyadobacter</taxon>
    </lineage>
</organism>
<gene>
    <name evidence="2" type="ORF">DYBT9623_03887</name>
</gene>
<feature type="transmembrane region" description="Helical" evidence="1">
    <location>
        <begin position="164"/>
        <end position="185"/>
    </location>
</feature>
<keyword evidence="1" id="KW-0812">Transmembrane</keyword>
<comment type="caution">
    <text evidence="2">The sequence shown here is derived from an EMBL/GenBank/DDBJ whole genome shotgun (WGS) entry which is preliminary data.</text>
</comment>